<dbReference type="PANTHER" id="PTHR24243">
    <property type="entry name" value="G-PROTEIN COUPLED RECEPTOR"/>
    <property type="match status" value="1"/>
</dbReference>
<comment type="similarity">
    <text evidence="8">Belongs to the G-protein coupled receptor 1 family.</text>
</comment>
<comment type="subcellular location">
    <subcellularLocation>
        <location evidence="1">Membrane</location>
        <topology evidence="1">Multi-pass membrane protein</topology>
    </subcellularLocation>
</comment>
<dbReference type="Pfam" id="PF00001">
    <property type="entry name" value="7tm_1"/>
    <property type="match status" value="1"/>
</dbReference>
<evidence type="ECO:0000256" key="1">
    <source>
        <dbReference type="ARBA" id="ARBA00004141"/>
    </source>
</evidence>
<feature type="region of interest" description="Disordered" evidence="9">
    <location>
        <begin position="172"/>
        <end position="292"/>
    </location>
</feature>
<name>A0AAD9KS53_RIDPI</name>
<keyword evidence="5 10" id="KW-0472">Membrane</keyword>
<evidence type="ECO:0000313" key="13">
    <source>
        <dbReference type="Proteomes" id="UP001209878"/>
    </source>
</evidence>
<evidence type="ECO:0000256" key="8">
    <source>
        <dbReference type="RuleBase" id="RU000688"/>
    </source>
</evidence>
<evidence type="ECO:0000259" key="11">
    <source>
        <dbReference type="PROSITE" id="PS50262"/>
    </source>
</evidence>
<dbReference type="GO" id="GO:0004930">
    <property type="term" value="F:G protein-coupled receptor activity"/>
    <property type="evidence" value="ECO:0007669"/>
    <property type="project" value="UniProtKB-KW"/>
</dbReference>
<dbReference type="PROSITE" id="PS00237">
    <property type="entry name" value="G_PROTEIN_RECEP_F1_1"/>
    <property type="match status" value="1"/>
</dbReference>
<feature type="transmembrane region" description="Helical" evidence="10">
    <location>
        <begin position="45"/>
        <end position="64"/>
    </location>
</feature>
<feature type="transmembrane region" description="Helical" evidence="10">
    <location>
        <begin position="85"/>
        <end position="107"/>
    </location>
</feature>
<evidence type="ECO:0000256" key="3">
    <source>
        <dbReference type="ARBA" id="ARBA00022989"/>
    </source>
</evidence>
<keyword evidence="7 8" id="KW-0807">Transducer</keyword>
<protein>
    <recommendedName>
        <fullName evidence="11">G-protein coupled receptors family 1 profile domain-containing protein</fullName>
    </recommendedName>
</protein>
<evidence type="ECO:0000256" key="6">
    <source>
        <dbReference type="ARBA" id="ARBA00023170"/>
    </source>
</evidence>
<evidence type="ECO:0000256" key="10">
    <source>
        <dbReference type="SAM" id="Phobius"/>
    </source>
</evidence>
<keyword evidence="6 8" id="KW-0675">Receptor</keyword>
<evidence type="ECO:0000313" key="12">
    <source>
        <dbReference type="EMBL" id="KAK2176674.1"/>
    </source>
</evidence>
<feature type="domain" description="G-protein coupled receptors family 1 profile" evidence="11">
    <location>
        <begin position="1"/>
        <end position="377"/>
    </location>
</feature>
<gene>
    <name evidence="12" type="ORF">NP493_647g01000</name>
</gene>
<feature type="transmembrane region" description="Helical" evidence="10">
    <location>
        <begin position="319"/>
        <end position="337"/>
    </location>
</feature>
<dbReference type="PANTHER" id="PTHR24243:SF224">
    <property type="entry name" value="G-PROTEIN COUPLED RECEPTOR 19-RELATED"/>
    <property type="match status" value="1"/>
</dbReference>
<keyword evidence="2 8" id="KW-0812">Transmembrane</keyword>
<keyword evidence="13" id="KW-1185">Reference proteome</keyword>
<sequence>MRTITNFFLANLAVADLCVGIFCLLPNLSLYLSPYWLLGRAMCKIYYSVQAMSYTASITILTAISVERYFAIIHPMRSKRLLNMWMLRGTVIGVWTVSAGCAVPYLLLYDTFVVPSVNSTMVFCVIAHEFNARAYSTTNFAVWYILPLTLITIMYTRISLVLWRTSRLDSSRCTGASASSQAAQARQRPKGRPLRQVALYQRFSGPSSGRLNTTETASSEDTEDEQMQLCRPGCGEGSGPDNRNSNGSRLTSPRDKPRPTSWANGGAPRQSNGTPAQHSHRKSPPSSPPAQVAASVFRWAGQRLRQRATDNALMARRRVIRLLMAVVVSFAACVAPYHARMLWQTWSTPDMSFGTLLVPPITFVLYYLNSAINPILYAFLSDNFRKSLVEVVSCANQKRARSRNGANTASGRTVHTAV</sequence>
<dbReference type="EMBL" id="JAODUO010000646">
    <property type="protein sequence ID" value="KAK2176674.1"/>
    <property type="molecule type" value="Genomic_DNA"/>
</dbReference>
<dbReference type="Gene3D" id="1.20.1070.10">
    <property type="entry name" value="Rhodopsin 7-helix transmembrane proteins"/>
    <property type="match status" value="2"/>
</dbReference>
<evidence type="ECO:0000256" key="2">
    <source>
        <dbReference type="ARBA" id="ARBA00022692"/>
    </source>
</evidence>
<dbReference type="PRINTS" id="PR00237">
    <property type="entry name" value="GPCRRHODOPSN"/>
</dbReference>
<accession>A0AAD9KS53</accession>
<dbReference type="InterPro" id="IPR017452">
    <property type="entry name" value="GPCR_Rhodpsn_7TM"/>
</dbReference>
<keyword evidence="4 8" id="KW-0297">G-protein coupled receptor</keyword>
<dbReference type="Proteomes" id="UP001209878">
    <property type="component" value="Unassembled WGS sequence"/>
</dbReference>
<evidence type="ECO:0000256" key="5">
    <source>
        <dbReference type="ARBA" id="ARBA00023136"/>
    </source>
</evidence>
<dbReference type="AlphaFoldDB" id="A0AAD9KS53"/>
<dbReference type="GO" id="GO:0005886">
    <property type="term" value="C:plasma membrane"/>
    <property type="evidence" value="ECO:0007669"/>
    <property type="project" value="TreeGrafter"/>
</dbReference>
<dbReference type="SUPFAM" id="SSF81321">
    <property type="entry name" value="Family A G protein-coupled receptor-like"/>
    <property type="match status" value="1"/>
</dbReference>
<proteinExistence type="inferred from homology"/>
<feature type="transmembrane region" description="Helical" evidence="10">
    <location>
        <begin position="7"/>
        <end position="33"/>
    </location>
</feature>
<feature type="transmembrane region" description="Helical" evidence="10">
    <location>
        <begin position="141"/>
        <end position="163"/>
    </location>
</feature>
<dbReference type="InterPro" id="IPR000276">
    <property type="entry name" value="GPCR_Rhodpsn"/>
</dbReference>
<feature type="compositionally biased region" description="Polar residues" evidence="9">
    <location>
        <begin position="241"/>
        <end position="251"/>
    </location>
</feature>
<evidence type="ECO:0000256" key="9">
    <source>
        <dbReference type="SAM" id="MobiDB-lite"/>
    </source>
</evidence>
<keyword evidence="3 10" id="KW-1133">Transmembrane helix</keyword>
<dbReference type="PROSITE" id="PS50262">
    <property type="entry name" value="G_PROTEIN_RECEP_F1_2"/>
    <property type="match status" value="1"/>
</dbReference>
<feature type="transmembrane region" description="Helical" evidence="10">
    <location>
        <begin position="357"/>
        <end position="380"/>
    </location>
</feature>
<comment type="caution">
    <text evidence="12">The sequence shown here is derived from an EMBL/GenBank/DDBJ whole genome shotgun (WGS) entry which is preliminary data.</text>
</comment>
<reference evidence="12" key="1">
    <citation type="journal article" date="2023" name="Mol. Biol. Evol.">
        <title>Third-Generation Sequencing Reveals the Adaptive Role of the Epigenome in Three Deep-Sea Polychaetes.</title>
        <authorList>
            <person name="Perez M."/>
            <person name="Aroh O."/>
            <person name="Sun Y."/>
            <person name="Lan Y."/>
            <person name="Juniper S.K."/>
            <person name="Young C.R."/>
            <person name="Angers B."/>
            <person name="Qian P.Y."/>
        </authorList>
    </citation>
    <scope>NUCLEOTIDE SEQUENCE</scope>
    <source>
        <strain evidence="12">R07B-5</strain>
    </source>
</reference>
<evidence type="ECO:0000256" key="4">
    <source>
        <dbReference type="ARBA" id="ARBA00023040"/>
    </source>
</evidence>
<evidence type="ECO:0000256" key="7">
    <source>
        <dbReference type="ARBA" id="ARBA00023224"/>
    </source>
</evidence>
<organism evidence="12 13">
    <name type="scientific">Ridgeia piscesae</name>
    <name type="common">Tubeworm</name>
    <dbReference type="NCBI Taxonomy" id="27915"/>
    <lineage>
        <taxon>Eukaryota</taxon>
        <taxon>Metazoa</taxon>
        <taxon>Spiralia</taxon>
        <taxon>Lophotrochozoa</taxon>
        <taxon>Annelida</taxon>
        <taxon>Polychaeta</taxon>
        <taxon>Sedentaria</taxon>
        <taxon>Canalipalpata</taxon>
        <taxon>Sabellida</taxon>
        <taxon>Siboglinidae</taxon>
        <taxon>Ridgeia</taxon>
    </lineage>
</organism>
<feature type="compositionally biased region" description="Low complexity" evidence="9">
    <location>
        <begin position="176"/>
        <end position="186"/>
    </location>
</feature>